<dbReference type="AlphaFoldDB" id="A0AAD2CS76"/>
<evidence type="ECO:0000313" key="1">
    <source>
        <dbReference type="EMBL" id="CAJ1943768.1"/>
    </source>
</evidence>
<name>A0AAD2CS76_9STRA</name>
<keyword evidence="2" id="KW-1185">Reference proteome</keyword>
<gene>
    <name evidence="1" type="ORF">CYCCA115_LOCUS8598</name>
</gene>
<accession>A0AAD2CS76</accession>
<reference evidence="1" key="1">
    <citation type="submission" date="2023-08" db="EMBL/GenBank/DDBJ databases">
        <authorList>
            <person name="Audoor S."/>
            <person name="Bilcke G."/>
        </authorList>
    </citation>
    <scope>NUCLEOTIDE SEQUENCE</scope>
</reference>
<dbReference type="EMBL" id="CAKOGP040001128">
    <property type="protein sequence ID" value="CAJ1943768.1"/>
    <property type="molecule type" value="Genomic_DNA"/>
</dbReference>
<protein>
    <submittedName>
        <fullName evidence="1">Uncharacterized protein</fullName>
    </submittedName>
</protein>
<sequence>MPPDATTNDPAALDEVEEELVREVERYPWICGGGLKPQTGKDLGVYESSLEDRANCLSLWSLSYLNPLLALGSRKVLNAGDVGVPSKQDSSSESYEKVKKAWDEQVKIADAHNKKIM</sequence>
<organism evidence="1 2">
    <name type="scientific">Cylindrotheca closterium</name>
    <dbReference type="NCBI Taxonomy" id="2856"/>
    <lineage>
        <taxon>Eukaryota</taxon>
        <taxon>Sar</taxon>
        <taxon>Stramenopiles</taxon>
        <taxon>Ochrophyta</taxon>
        <taxon>Bacillariophyta</taxon>
        <taxon>Bacillariophyceae</taxon>
        <taxon>Bacillariophycidae</taxon>
        <taxon>Bacillariales</taxon>
        <taxon>Bacillariaceae</taxon>
        <taxon>Cylindrotheca</taxon>
    </lineage>
</organism>
<feature type="non-terminal residue" evidence="1">
    <location>
        <position position="117"/>
    </location>
</feature>
<evidence type="ECO:0000313" key="2">
    <source>
        <dbReference type="Proteomes" id="UP001295423"/>
    </source>
</evidence>
<dbReference type="Proteomes" id="UP001295423">
    <property type="component" value="Unassembled WGS sequence"/>
</dbReference>
<proteinExistence type="predicted"/>
<comment type="caution">
    <text evidence="1">The sequence shown here is derived from an EMBL/GenBank/DDBJ whole genome shotgun (WGS) entry which is preliminary data.</text>
</comment>